<organism evidence="2 3">
    <name type="scientific">[Emmonsia] crescens</name>
    <dbReference type="NCBI Taxonomy" id="73230"/>
    <lineage>
        <taxon>Eukaryota</taxon>
        <taxon>Fungi</taxon>
        <taxon>Dikarya</taxon>
        <taxon>Ascomycota</taxon>
        <taxon>Pezizomycotina</taxon>
        <taxon>Eurotiomycetes</taxon>
        <taxon>Eurotiomycetidae</taxon>
        <taxon>Onygenales</taxon>
        <taxon>Ajellomycetaceae</taxon>
        <taxon>Emergomyces</taxon>
    </lineage>
</organism>
<gene>
    <name evidence="2" type="ORF">GX50_07322</name>
</gene>
<reference evidence="2 3" key="1">
    <citation type="submission" date="2017-10" db="EMBL/GenBank/DDBJ databases">
        <title>Comparative genomics in systemic dimorphic fungi from Ajellomycetaceae.</title>
        <authorList>
            <person name="Munoz J.F."/>
            <person name="Mcewen J.G."/>
            <person name="Clay O.K."/>
            <person name="Cuomo C.A."/>
        </authorList>
    </citation>
    <scope>NUCLEOTIDE SEQUENCE [LARGE SCALE GENOMIC DNA]</scope>
    <source>
        <strain evidence="2 3">UAMH4076</strain>
    </source>
</reference>
<comment type="caution">
    <text evidence="2">The sequence shown here is derived from an EMBL/GenBank/DDBJ whole genome shotgun (WGS) entry which is preliminary data.</text>
</comment>
<dbReference type="VEuPathDB" id="FungiDB:EMCG_01147"/>
<evidence type="ECO:0000313" key="3">
    <source>
        <dbReference type="Proteomes" id="UP000226031"/>
    </source>
</evidence>
<feature type="compositionally biased region" description="Acidic residues" evidence="1">
    <location>
        <begin position="354"/>
        <end position="367"/>
    </location>
</feature>
<keyword evidence="3" id="KW-1185">Reference proteome</keyword>
<sequence>MAAKAKGRPPRQHSAASRSNLQNITDPMPGQKEWSVDNLPDILYIFRPTAPQVRSQSNLPIKPSPWGSGPDLRIFDILPDRISNNVEEFRVEAWMRMDRRIQLHDITDRMHPEFRIANNALQQRSVRFRQAFDILSWGSGNKQTKVVADQLEKEMKARGIDPTLNSTCGLTPGLINLALGEAGGRIPVPEAYGHRFRAFAKEQQELIQQLETMKQSIMLPHTFATQQDIATQQFFMVQPLVSPGDMQHIVPGSACPTYPLSQLVTQFLASTAEISHHEHHGMIFEHSQAYENEQGSDGDTSVGAGSYAVGNVLDNDISHNRISQELIEQEDITLQNSDGMCVYVSQQMQNDAQSESDDSEMTDIYDDNSERCGEEQESASDWEEKNGDGSKANIPDTSDGAPILPLEDDFYPRIPYYGGPLEVETEPTTPTKVRASRVPIELMMEQYIDIPYFWKLEMFEAMRTIQAAMPPIHPNDTLPGQMVADEWELFPTIPGPLHDSLDFSDRRQEPTEYEKMERAMKYQREYDIDIDYCEQLRASYGQNFT</sequence>
<feature type="region of interest" description="Disordered" evidence="1">
    <location>
        <begin position="1"/>
        <end position="32"/>
    </location>
</feature>
<evidence type="ECO:0000256" key="1">
    <source>
        <dbReference type="SAM" id="MobiDB-lite"/>
    </source>
</evidence>
<proteinExistence type="predicted"/>
<name>A0A2B7Z0M7_9EURO</name>
<feature type="compositionally biased region" description="Polar residues" evidence="1">
    <location>
        <begin position="14"/>
        <end position="25"/>
    </location>
</feature>
<evidence type="ECO:0000313" key="2">
    <source>
        <dbReference type="EMBL" id="PGH29914.1"/>
    </source>
</evidence>
<feature type="region of interest" description="Disordered" evidence="1">
    <location>
        <begin position="348"/>
        <end position="403"/>
    </location>
</feature>
<dbReference type="AlphaFoldDB" id="A0A2B7Z0M7"/>
<dbReference type="Proteomes" id="UP000226031">
    <property type="component" value="Unassembled WGS sequence"/>
</dbReference>
<feature type="compositionally biased region" description="Basic residues" evidence="1">
    <location>
        <begin position="1"/>
        <end position="11"/>
    </location>
</feature>
<dbReference type="EMBL" id="PDND01000203">
    <property type="protein sequence ID" value="PGH29914.1"/>
    <property type="molecule type" value="Genomic_DNA"/>
</dbReference>
<accession>A0A2B7Z0M7</accession>
<protein>
    <submittedName>
        <fullName evidence="2">Uncharacterized protein</fullName>
    </submittedName>
</protein>